<evidence type="ECO:0000313" key="1">
    <source>
        <dbReference type="EMBL" id="KAH6933388.1"/>
    </source>
</evidence>
<dbReference type="Proteomes" id="UP000821845">
    <property type="component" value="Chromosome 4"/>
</dbReference>
<dbReference type="EMBL" id="CM023484">
    <property type="protein sequence ID" value="KAH6933388.1"/>
    <property type="molecule type" value="Genomic_DNA"/>
</dbReference>
<accession>A0ACB7SEV0</accession>
<protein>
    <submittedName>
        <fullName evidence="1">Uncharacterized protein</fullName>
    </submittedName>
</protein>
<sequence>MATARKVARLEFLEALSSSSCDEDSEDELFLSLVTGRTDEIPKVRNFVGETVKLYSDVDMVTRTKKVFVGGLSAPTTLEDVKNYFQQFGRTAGHTTVELKPSLQKELNVESPAVFPGFPTLLLIVV</sequence>
<evidence type="ECO:0000313" key="2">
    <source>
        <dbReference type="Proteomes" id="UP000821845"/>
    </source>
</evidence>
<proteinExistence type="predicted"/>
<reference evidence="1" key="1">
    <citation type="submission" date="2020-05" db="EMBL/GenBank/DDBJ databases">
        <title>Large-scale comparative analyses of tick genomes elucidate their genetic diversity and vector capacities.</title>
        <authorList>
            <person name="Jia N."/>
            <person name="Wang J."/>
            <person name="Shi W."/>
            <person name="Du L."/>
            <person name="Sun Y."/>
            <person name="Zhan W."/>
            <person name="Jiang J."/>
            <person name="Wang Q."/>
            <person name="Zhang B."/>
            <person name="Ji P."/>
            <person name="Sakyi L.B."/>
            <person name="Cui X."/>
            <person name="Yuan T."/>
            <person name="Jiang B."/>
            <person name="Yang W."/>
            <person name="Lam T.T.-Y."/>
            <person name="Chang Q."/>
            <person name="Ding S."/>
            <person name="Wang X."/>
            <person name="Zhu J."/>
            <person name="Ruan X."/>
            <person name="Zhao L."/>
            <person name="Wei J."/>
            <person name="Que T."/>
            <person name="Du C."/>
            <person name="Cheng J."/>
            <person name="Dai P."/>
            <person name="Han X."/>
            <person name="Huang E."/>
            <person name="Gao Y."/>
            <person name="Liu J."/>
            <person name="Shao H."/>
            <person name="Ye R."/>
            <person name="Li L."/>
            <person name="Wei W."/>
            <person name="Wang X."/>
            <person name="Wang C."/>
            <person name="Yang T."/>
            <person name="Huo Q."/>
            <person name="Li W."/>
            <person name="Guo W."/>
            <person name="Chen H."/>
            <person name="Zhou L."/>
            <person name="Ni X."/>
            <person name="Tian J."/>
            <person name="Zhou Y."/>
            <person name="Sheng Y."/>
            <person name="Liu T."/>
            <person name="Pan Y."/>
            <person name="Xia L."/>
            <person name="Li J."/>
            <person name="Zhao F."/>
            <person name="Cao W."/>
        </authorList>
    </citation>
    <scope>NUCLEOTIDE SEQUENCE</scope>
    <source>
        <strain evidence="1">Hyas-2018</strain>
    </source>
</reference>
<organism evidence="1 2">
    <name type="scientific">Hyalomma asiaticum</name>
    <name type="common">Tick</name>
    <dbReference type="NCBI Taxonomy" id="266040"/>
    <lineage>
        <taxon>Eukaryota</taxon>
        <taxon>Metazoa</taxon>
        <taxon>Ecdysozoa</taxon>
        <taxon>Arthropoda</taxon>
        <taxon>Chelicerata</taxon>
        <taxon>Arachnida</taxon>
        <taxon>Acari</taxon>
        <taxon>Parasitiformes</taxon>
        <taxon>Ixodida</taxon>
        <taxon>Ixodoidea</taxon>
        <taxon>Ixodidae</taxon>
        <taxon>Hyalomminae</taxon>
        <taxon>Hyalomma</taxon>
    </lineage>
</organism>
<keyword evidence="2" id="KW-1185">Reference proteome</keyword>
<comment type="caution">
    <text evidence="1">The sequence shown here is derived from an EMBL/GenBank/DDBJ whole genome shotgun (WGS) entry which is preliminary data.</text>
</comment>
<name>A0ACB7SEV0_HYAAI</name>
<gene>
    <name evidence="1" type="ORF">HPB50_014497</name>
</gene>